<keyword evidence="3" id="KW-1185">Reference proteome</keyword>
<proteinExistence type="predicted"/>
<dbReference type="KEGG" id="muh:HYN43_007140"/>
<name>A0A494VVQ4_9SPHI</name>
<dbReference type="OrthoDB" id="102112at2"/>
<gene>
    <name evidence="2" type="ORF">HYN43_007140</name>
</gene>
<evidence type="ECO:0008006" key="4">
    <source>
        <dbReference type="Google" id="ProtNLM"/>
    </source>
</evidence>
<reference evidence="2 3" key="1">
    <citation type="submission" date="2018-10" db="EMBL/GenBank/DDBJ databases">
        <title>Genome sequencing of Mucilaginibacter sp. HYN0043.</title>
        <authorList>
            <person name="Kim M."/>
            <person name="Yi H."/>
        </authorList>
    </citation>
    <scope>NUCLEOTIDE SEQUENCE [LARGE SCALE GENOMIC DNA]</scope>
    <source>
        <strain evidence="2 3">HYN0043</strain>
    </source>
</reference>
<feature type="transmembrane region" description="Helical" evidence="1">
    <location>
        <begin position="182"/>
        <end position="204"/>
    </location>
</feature>
<dbReference type="Proteomes" id="UP000270046">
    <property type="component" value="Chromosome"/>
</dbReference>
<evidence type="ECO:0000313" key="2">
    <source>
        <dbReference type="EMBL" id="AYL95082.1"/>
    </source>
</evidence>
<organism evidence="2 3">
    <name type="scientific">Mucilaginibacter celer</name>
    <dbReference type="NCBI Taxonomy" id="2305508"/>
    <lineage>
        <taxon>Bacteria</taxon>
        <taxon>Pseudomonadati</taxon>
        <taxon>Bacteroidota</taxon>
        <taxon>Sphingobacteriia</taxon>
        <taxon>Sphingobacteriales</taxon>
        <taxon>Sphingobacteriaceae</taxon>
        <taxon>Mucilaginibacter</taxon>
    </lineage>
</organism>
<feature type="transmembrane region" description="Helical" evidence="1">
    <location>
        <begin position="216"/>
        <end position="235"/>
    </location>
</feature>
<feature type="transmembrane region" description="Helical" evidence="1">
    <location>
        <begin position="43"/>
        <end position="64"/>
    </location>
</feature>
<accession>A0A494VVQ4</accession>
<feature type="transmembrane region" description="Helical" evidence="1">
    <location>
        <begin position="103"/>
        <end position="123"/>
    </location>
</feature>
<protein>
    <recommendedName>
        <fullName evidence="4">DoxX family protein</fullName>
    </recommendedName>
</protein>
<keyword evidence="1" id="KW-1133">Transmembrane helix</keyword>
<feature type="transmembrane region" description="Helical" evidence="1">
    <location>
        <begin position="143"/>
        <end position="162"/>
    </location>
</feature>
<dbReference type="RefSeq" id="WP_119408786.1">
    <property type="nucleotide sequence ID" value="NZ_CP032869.1"/>
</dbReference>
<evidence type="ECO:0000256" key="1">
    <source>
        <dbReference type="SAM" id="Phobius"/>
    </source>
</evidence>
<feature type="transmembrane region" description="Helical" evidence="1">
    <location>
        <begin position="241"/>
        <end position="266"/>
    </location>
</feature>
<keyword evidence="1" id="KW-0472">Membrane</keyword>
<dbReference type="AlphaFoldDB" id="A0A494VVQ4"/>
<keyword evidence="1" id="KW-0812">Transmembrane</keyword>
<dbReference type="EMBL" id="CP032869">
    <property type="protein sequence ID" value="AYL95082.1"/>
    <property type="molecule type" value="Genomic_DNA"/>
</dbReference>
<feature type="transmembrane region" description="Helical" evidence="1">
    <location>
        <begin position="287"/>
        <end position="306"/>
    </location>
</feature>
<evidence type="ECO:0000313" key="3">
    <source>
        <dbReference type="Proteomes" id="UP000270046"/>
    </source>
</evidence>
<sequence>MATTVITPEAGEISETSLNNKQEQAAPIREQPARKEWTATQRVAFRIAFIFFIIMCIPVTGEWWNNLVTINWFHLHYRDLYDIARFSPSIYKFQNPAYNLLGYIDWVEALVIGIAGGLIWTAADKKNKQYHNLYYWLRVVVRYRAGIGIIGFGFTKLFPVQMPYPSLGVLNAHFGDLTAQKIYWLSVGIVPWYQVFAGVVELAAGTMLFFRKTTTFGAILLLGALGDITYVNFAYDGGVHVYASYFVLFSAFLLWYDAVPVYNLIVKERFTVPPVLIPVFTQKWLKVTRVVLKTGTIGIFLVWLYYLQYVNFKYDPYKQPSTSGVKQLRGNYNVTEFKLNGQDIPYSPLDSVRWQGVTFEKWSSLTFNVNKPLNLDLSNGGGAAMRDINRNFELTGVAGGKRVFYYDADTVNKVLYLQDKLPEAGKRKGRRDNGGGGDKTGNGKIAKSFIPAEVQKNIRNEVTAIDPAAQSTRRKRGVPQELKDKRKRAHMILNYTADATGAHIVLAGKDDKKNDVYIVLDRVNRQYALTDSKLVAGKY</sequence>